<protein>
    <recommendedName>
        <fullName evidence="3">Resolvase/invertase-type recombinase catalytic domain-containing protein</fullName>
    </recommendedName>
</protein>
<dbReference type="GO" id="GO:0003677">
    <property type="term" value="F:DNA binding"/>
    <property type="evidence" value="ECO:0007669"/>
    <property type="project" value="InterPro"/>
</dbReference>
<dbReference type="AlphaFoldDB" id="A0A1C2EFE8"/>
<sequence>MTLDELNIEIHLAKEGMVLSRDSRSSEKFIHGIKVLMAKNYIDNLSEEARKGRMEKAEQGIWPSKAPLGYINYAQGWQEGHRTSSRTSTGGYQAVRALCDWTVFAQGTH</sequence>
<proteinExistence type="predicted"/>
<reference evidence="1 2" key="1">
    <citation type="submission" date="2016-08" db="EMBL/GenBank/DDBJ databases">
        <title>Whole genome sequence of Mesorhizobium sp. strain UASWS1009 isolated from industrial sewage.</title>
        <authorList>
            <person name="Crovadore J."/>
            <person name="Calmin G."/>
            <person name="Chablais R."/>
            <person name="Cochard B."/>
            <person name="Lefort F."/>
        </authorList>
    </citation>
    <scope>NUCLEOTIDE SEQUENCE [LARGE SCALE GENOMIC DNA]</scope>
    <source>
        <strain evidence="1 2">UASWS1009</strain>
    </source>
</reference>
<gene>
    <name evidence="1" type="ORF">QV13_00265</name>
</gene>
<dbReference type="STRING" id="1566387.QV13_00265"/>
<accession>A0A1C2EFE8</accession>
<keyword evidence="2" id="KW-1185">Reference proteome</keyword>
<dbReference type="GO" id="GO:0000150">
    <property type="term" value="F:DNA strand exchange activity"/>
    <property type="evidence" value="ECO:0007669"/>
    <property type="project" value="InterPro"/>
</dbReference>
<comment type="caution">
    <text evidence="1">The sequence shown here is derived from an EMBL/GenBank/DDBJ whole genome shotgun (WGS) entry which is preliminary data.</text>
</comment>
<dbReference type="EMBL" id="MDEO01000015">
    <property type="protein sequence ID" value="OCX25581.1"/>
    <property type="molecule type" value="Genomic_DNA"/>
</dbReference>
<evidence type="ECO:0008006" key="3">
    <source>
        <dbReference type="Google" id="ProtNLM"/>
    </source>
</evidence>
<dbReference type="InterPro" id="IPR036162">
    <property type="entry name" value="Resolvase-like_N_sf"/>
</dbReference>
<name>A0A1C2EFE8_9HYPH</name>
<dbReference type="Proteomes" id="UP000094412">
    <property type="component" value="Unassembled WGS sequence"/>
</dbReference>
<evidence type="ECO:0000313" key="2">
    <source>
        <dbReference type="Proteomes" id="UP000094412"/>
    </source>
</evidence>
<dbReference type="Gene3D" id="3.40.50.1390">
    <property type="entry name" value="Resolvase, N-terminal catalytic domain"/>
    <property type="match status" value="1"/>
</dbReference>
<evidence type="ECO:0000313" key="1">
    <source>
        <dbReference type="EMBL" id="OCX25581.1"/>
    </source>
</evidence>
<organism evidence="1 2">
    <name type="scientific">Mesorhizobium hungaricum</name>
    <dbReference type="NCBI Taxonomy" id="1566387"/>
    <lineage>
        <taxon>Bacteria</taxon>
        <taxon>Pseudomonadati</taxon>
        <taxon>Pseudomonadota</taxon>
        <taxon>Alphaproteobacteria</taxon>
        <taxon>Hyphomicrobiales</taxon>
        <taxon>Phyllobacteriaceae</taxon>
        <taxon>Mesorhizobium</taxon>
    </lineage>
</organism>
<dbReference type="RefSeq" id="WP_024925886.1">
    <property type="nucleotide sequence ID" value="NZ_MDEO01000015.1"/>
</dbReference>